<keyword evidence="4" id="KW-1185">Reference proteome</keyword>
<dbReference type="Proteomes" id="UP000325440">
    <property type="component" value="Unassembled WGS sequence"/>
</dbReference>
<feature type="region of interest" description="Disordered" evidence="1">
    <location>
        <begin position="167"/>
        <end position="191"/>
    </location>
</feature>
<protein>
    <submittedName>
        <fullName evidence="3">F-box domain</fullName>
    </submittedName>
</protein>
<dbReference type="InterPro" id="IPR036047">
    <property type="entry name" value="F-box-like_dom_sf"/>
</dbReference>
<dbReference type="PANTHER" id="PTHR15493">
    <property type="entry name" value="F-BOX ONLY PROTEIN 5 AND 43"/>
    <property type="match status" value="1"/>
</dbReference>
<evidence type="ECO:0000259" key="2">
    <source>
        <dbReference type="Pfam" id="PF00646"/>
    </source>
</evidence>
<evidence type="ECO:0000313" key="4">
    <source>
        <dbReference type="Proteomes" id="UP000325440"/>
    </source>
</evidence>
<name>A0A5E4NL38_9HEMI</name>
<dbReference type="EMBL" id="CABPRJ010002374">
    <property type="protein sequence ID" value="VVC43932.1"/>
    <property type="molecule type" value="Genomic_DNA"/>
</dbReference>
<dbReference type="Gene3D" id="1.20.1280.50">
    <property type="match status" value="1"/>
</dbReference>
<dbReference type="InterPro" id="IPR047147">
    <property type="entry name" value="FBX5_43"/>
</dbReference>
<dbReference type="AlphaFoldDB" id="A0A5E4NL38"/>
<organism evidence="3 4">
    <name type="scientific">Cinara cedri</name>
    <dbReference type="NCBI Taxonomy" id="506608"/>
    <lineage>
        <taxon>Eukaryota</taxon>
        <taxon>Metazoa</taxon>
        <taxon>Ecdysozoa</taxon>
        <taxon>Arthropoda</taxon>
        <taxon>Hexapoda</taxon>
        <taxon>Insecta</taxon>
        <taxon>Pterygota</taxon>
        <taxon>Neoptera</taxon>
        <taxon>Paraneoptera</taxon>
        <taxon>Hemiptera</taxon>
        <taxon>Sternorrhyncha</taxon>
        <taxon>Aphidomorpha</taxon>
        <taxon>Aphidoidea</taxon>
        <taxon>Aphididae</taxon>
        <taxon>Lachninae</taxon>
        <taxon>Cinara</taxon>
    </lineage>
</organism>
<dbReference type="GO" id="GO:0045835">
    <property type="term" value="P:negative regulation of meiotic nuclear division"/>
    <property type="evidence" value="ECO:0007669"/>
    <property type="project" value="InterPro"/>
</dbReference>
<feature type="compositionally biased region" description="Basic and acidic residues" evidence="1">
    <location>
        <begin position="173"/>
        <end position="187"/>
    </location>
</feature>
<evidence type="ECO:0000256" key="1">
    <source>
        <dbReference type="SAM" id="MobiDB-lite"/>
    </source>
</evidence>
<reference evidence="3 4" key="1">
    <citation type="submission" date="2019-08" db="EMBL/GenBank/DDBJ databases">
        <authorList>
            <person name="Alioto T."/>
            <person name="Alioto T."/>
            <person name="Gomez Garrido J."/>
        </authorList>
    </citation>
    <scope>NUCLEOTIDE SEQUENCE [LARGE SCALE GENOMIC DNA]</scope>
</reference>
<dbReference type="PANTHER" id="PTHR15493:SF9">
    <property type="entry name" value="GH14043P"/>
    <property type="match status" value="1"/>
</dbReference>
<gene>
    <name evidence="3" type="ORF">CINCED_3A024652</name>
</gene>
<dbReference type="GO" id="GO:0005634">
    <property type="term" value="C:nucleus"/>
    <property type="evidence" value="ECO:0007669"/>
    <property type="project" value="TreeGrafter"/>
</dbReference>
<dbReference type="Pfam" id="PF00646">
    <property type="entry name" value="F-box"/>
    <property type="match status" value="1"/>
</dbReference>
<dbReference type="CDD" id="cd22086">
    <property type="entry name" value="F-box_EMI"/>
    <property type="match status" value="1"/>
</dbReference>
<feature type="domain" description="F-box" evidence="2">
    <location>
        <begin position="129"/>
        <end position="159"/>
    </location>
</feature>
<dbReference type="InterPro" id="IPR001810">
    <property type="entry name" value="F-box_dom"/>
</dbReference>
<dbReference type="OrthoDB" id="9984940at2759"/>
<sequence length="231" mass="26166">MAGVKENALKRVKCDDAGNKHKLIRTAATAAFVFDENVSANFDQSSSVVSRQSASSSTDSLPAAKFNFFDFSFGPSTAAPRRPKLDLSVVKRKKNTHDDYAYSKRVGLEGRKYLDFMHYLGERYNFIVVVEKILSFLDGEDLTSMSQVSDTWRDVIKRSLPAKQKQASYRSWARSEKENRKNSEQSLRRAAPVNRMRKVLNDVTNVDLFPPSSDKKKHTPLKFGVLDFLLS</sequence>
<dbReference type="GO" id="GO:0007088">
    <property type="term" value="P:regulation of mitotic nuclear division"/>
    <property type="evidence" value="ECO:0007669"/>
    <property type="project" value="InterPro"/>
</dbReference>
<accession>A0A5E4NL38</accession>
<evidence type="ECO:0000313" key="3">
    <source>
        <dbReference type="EMBL" id="VVC43932.1"/>
    </source>
</evidence>
<proteinExistence type="predicted"/>
<dbReference type="SUPFAM" id="SSF81383">
    <property type="entry name" value="F-box domain"/>
    <property type="match status" value="1"/>
</dbReference>